<name>A0A9X4NDY6_9LACT</name>
<sequence length="118" mass="13757">MTKENGFDNGFLTDSKQWKKTIKENDLKRAEESRASLQALTEKAERERAANQELFNKALLKTRKEEEKKRAVELEKAKARALDKVEEEYEKHGVKSSKTEKLENAYRSTLRNLRGLDD</sequence>
<feature type="compositionally biased region" description="Basic and acidic residues" evidence="1">
    <location>
        <begin position="83"/>
        <end position="104"/>
    </location>
</feature>
<gene>
    <name evidence="2" type="ORF">OGZ39_10000</name>
</gene>
<dbReference type="Proteomes" id="UP001152656">
    <property type="component" value="Unassembled WGS sequence"/>
</dbReference>
<protein>
    <submittedName>
        <fullName evidence="2">Uncharacterized protein</fullName>
    </submittedName>
</protein>
<dbReference type="RefSeq" id="WP_060416256.1">
    <property type="nucleotide sequence ID" value="NZ_JAOWLP010000008.1"/>
</dbReference>
<accession>A0A9X4NDY6</accession>
<reference evidence="2" key="1">
    <citation type="submission" date="2022-10" db="EMBL/GenBank/DDBJ databases">
        <authorList>
            <person name="Turner M.S."/>
            <person name="Huang W."/>
        </authorList>
    </citation>
    <scope>NUCLEOTIDE SEQUENCE</scope>
    <source>
        <strain evidence="2">581</strain>
    </source>
</reference>
<evidence type="ECO:0000313" key="2">
    <source>
        <dbReference type="EMBL" id="MDG4981989.1"/>
    </source>
</evidence>
<comment type="caution">
    <text evidence="2">The sequence shown here is derived from an EMBL/GenBank/DDBJ whole genome shotgun (WGS) entry which is preliminary data.</text>
</comment>
<reference evidence="2" key="2">
    <citation type="journal article" date="2023" name="Food Microbiol.">
        <title>Evaluation of the fermentation potential of lactic acid bacteria isolated from herbs, fruits and vegetables as starter cultures in nut-based milk alternatives.</title>
        <authorList>
            <person name="Huang W."/>
            <person name="Dong A."/>
            <person name="Pham H.T."/>
            <person name="Zhou C."/>
            <person name="Huo Z."/>
            <person name="Watjen A.P."/>
            <person name="Prakash S."/>
            <person name="Bang-Berthelsen C.H."/>
            <person name="Turner M.S."/>
        </authorList>
    </citation>
    <scope>NUCLEOTIDE SEQUENCE</scope>
    <source>
        <strain evidence="2">581</strain>
    </source>
</reference>
<dbReference type="EMBL" id="JAOWLP010000008">
    <property type="protein sequence ID" value="MDG4981989.1"/>
    <property type="molecule type" value="Genomic_DNA"/>
</dbReference>
<proteinExistence type="predicted"/>
<evidence type="ECO:0000256" key="1">
    <source>
        <dbReference type="SAM" id="MobiDB-lite"/>
    </source>
</evidence>
<dbReference type="AlphaFoldDB" id="A0A9X4NDY6"/>
<feature type="region of interest" description="Disordered" evidence="1">
    <location>
        <begin position="83"/>
        <end position="118"/>
    </location>
</feature>
<evidence type="ECO:0000313" key="3">
    <source>
        <dbReference type="Proteomes" id="UP001152656"/>
    </source>
</evidence>
<organism evidence="2 3">
    <name type="scientific">Lactococcus lactis</name>
    <dbReference type="NCBI Taxonomy" id="1358"/>
    <lineage>
        <taxon>Bacteria</taxon>
        <taxon>Bacillati</taxon>
        <taxon>Bacillota</taxon>
        <taxon>Bacilli</taxon>
        <taxon>Lactobacillales</taxon>
        <taxon>Streptococcaceae</taxon>
        <taxon>Lactococcus</taxon>
    </lineage>
</organism>